<gene>
    <name evidence="2" type="ORF">KSX_03630</name>
</gene>
<accession>A0A8J3MRF1</accession>
<sequence>MPIGPDPGIRAAQQAAHRASMNAQQAAHRASMNAQQAAQQNMFAQQQRSRMNVAYPQQHSGIAGCFQTLIFLIVLSGIILAILWFMTPLFK</sequence>
<evidence type="ECO:0000313" key="2">
    <source>
        <dbReference type="EMBL" id="GHO42200.1"/>
    </source>
</evidence>
<evidence type="ECO:0000256" key="1">
    <source>
        <dbReference type="SAM" id="Phobius"/>
    </source>
</evidence>
<feature type="transmembrane region" description="Helical" evidence="1">
    <location>
        <begin position="61"/>
        <end position="86"/>
    </location>
</feature>
<keyword evidence="1" id="KW-1133">Transmembrane helix</keyword>
<reference evidence="2" key="1">
    <citation type="submission" date="2020-10" db="EMBL/GenBank/DDBJ databases">
        <title>Taxonomic study of unclassified bacteria belonging to the class Ktedonobacteria.</title>
        <authorList>
            <person name="Yabe S."/>
            <person name="Wang C.M."/>
            <person name="Zheng Y."/>
            <person name="Sakai Y."/>
            <person name="Cavaletti L."/>
            <person name="Monciardini P."/>
            <person name="Donadio S."/>
        </authorList>
    </citation>
    <scope>NUCLEOTIDE SEQUENCE</scope>
    <source>
        <strain evidence="2">SOSP1-1</strain>
    </source>
</reference>
<evidence type="ECO:0000313" key="3">
    <source>
        <dbReference type="Proteomes" id="UP000612362"/>
    </source>
</evidence>
<name>A0A8J3MRF1_9CHLR</name>
<keyword evidence="1" id="KW-0812">Transmembrane</keyword>
<keyword evidence="1" id="KW-0472">Membrane</keyword>
<dbReference type="EMBL" id="BNJF01000001">
    <property type="protein sequence ID" value="GHO42200.1"/>
    <property type="molecule type" value="Genomic_DNA"/>
</dbReference>
<keyword evidence="3" id="KW-1185">Reference proteome</keyword>
<protein>
    <submittedName>
        <fullName evidence="2">Uncharacterized protein</fullName>
    </submittedName>
</protein>
<dbReference type="RefSeq" id="WP_220191774.1">
    <property type="nucleotide sequence ID" value="NZ_BNJF01000001.1"/>
</dbReference>
<comment type="caution">
    <text evidence="2">The sequence shown here is derived from an EMBL/GenBank/DDBJ whole genome shotgun (WGS) entry which is preliminary data.</text>
</comment>
<dbReference type="AlphaFoldDB" id="A0A8J3MRF1"/>
<proteinExistence type="predicted"/>
<dbReference type="Proteomes" id="UP000612362">
    <property type="component" value="Unassembled WGS sequence"/>
</dbReference>
<organism evidence="2 3">
    <name type="scientific">Ktedonospora formicarum</name>
    <dbReference type="NCBI Taxonomy" id="2778364"/>
    <lineage>
        <taxon>Bacteria</taxon>
        <taxon>Bacillati</taxon>
        <taxon>Chloroflexota</taxon>
        <taxon>Ktedonobacteria</taxon>
        <taxon>Ktedonobacterales</taxon>
        <taxon>Ktedonobacteraceae</taxon>
        <taxon>Ktedonospora</taxon>
    </lineage>
</organism>